<reference evidence="9 10" key="1">
    <citation type="submission" date="2015-03" db="EMBL/GenBank/DDBJ databases">
        <title>Luteipulveratus halotolerans sp. nov., a novel actinobacterium (Dermacoccaceae) from Sarawak, Malaysia.</title>
        <authorList>
            <person name="Juboi H."/>
            <person name="Basik A."/>
            <person name="Shamsul S.S."/>
            <person name="Arnold P."/>
            <person name="Schmitt E.K."/>
            <person name="Sanglier J.-J."/>
            <person name="Yeo T."/>
        </authorList>
    </citation>
    <scope>NUCLEOTIDE SEQUENCE [LARGE SCALE GENOMIC DNA]</scope>
    <source>
        <strain evidence="9 10">MN07-A0370</strain>
    </source>
</reference>
<keyword evidence="5" id="KW-0746">Sphingolipid metabolism</keyword>
<proteinExistence type="inferred from homology"/>
<keyword evidence="10" id="KW-1185">Reference proteome</keyword>
<dbReference type="Proteomes" id="UP000066480">
    <property type="component" value="Chromosome"/>
</dbReference>
<feature type="compositionally biased region" description="Polar residues" evidence="6">
    <location>
        <begin position="250"/>
        <end position="262"/>
    </location>
</feature>
<dbReference type="Pfam" id="PF17048">
    <property type="entry name" value="Ceramidse_alk_C"/>
    <property type="match status" value="1"/>
</dbReference>
<evidence type="ECO:0000259" key="8">
    <source>
        <dbReference type="Pfam" id="PF17048"/>
    </source>
</evidence>
<dbReference type="OrthoDB" id="6899210at2"/>
<evidence type="ECO:0000313" key="10">
    <source>
        <dbReference type="Proteomes" id="UP000066480"/>
    </source>
</evidence>
<evidence type="ECO:0000256" key="4">
    <source>
        <dbReference type="PIRSR" id="PIRSR606823-2"/>
    </source>
</evidence>
<dbReference type="EMBL" id="CP011112">
    <property type="protein sequence ID" value="AKU15603.1"/>
    <property type="molecule type" value="Genomic_DNA"/>
</dbReference>
<feature type="binding site" evidence="4">
    <location>
        <position position="453"/>
    </location>
    <ligand>
        <name>Zn(2+)</name>
        <dbReference type="ChEBI" id="CHEBI:29105"/>
    </ligand>
</feature>
<evidence type="ECO:0000313" key="9">
    <source>
        <dbReference type="EMBL" id="AKU15603.1"/>
    </source>
</evidence>
<evidence type="ECO:0000256" key="6">
    <source>
        <dbReference type="SAM" id="MobiDB-lite"/>
    </source>
</evidence>
<comment type="cofactor">
    <cofactor evidence="4">
        <name>Zn(2+)</name>
        <dbReference type="ChEBI" id="CHEBI:29105"/>
    </cofactor>
    <text evidence="4">Binds 1 zinc ion per subunit.</text>
</comment>
<protein>
    <recommendedName>
        <fullName evidence="5">Neutral ceramidase</fullName>
        <ecNumber evidence="5">3.5.1.23</ecNumber>
    </recommendedName>
</protein>
<dbReference type="GO" id="GO:0042759">
    <property type="term" value="P:long-chain fatty acid biosynthetic process"/>
    <property type="evidence" value="ECO:0007669"/>
    <property type="project" value="TreeGrafter"/>
</dbReference>
<dbReference type="InterPro" id="IPR006823">
    <property type="entry name" value="Ceramidase_alk"/>
</dbReference>
<dbReference type="RefSeq" id="WP_052590534.1">
    <property type="nucleotide sequence ID" value="NZ_CP011112.1"/>
</dbReference>
<dbReference type="InterPro" id="IPR031331">
    <property type="entry name" value="NEUT/ALK_ceramidase_C"/>
</dbReference>
<feature type="active site" description="Nucleophile" evidence="3">
    <location>
        <position position="255"/>
    </location>
</feature>
<feature type="region of interest" description="Disordered" evidence="6">
    <location>
        <begin position="493"/>
        <end position="531"/>
    </location>
</feature>
<comment type="catalytic activity">
    <reaction evidence="5">
        <text>an N-acylsphing-4-enine + H2O = sphing-4-enine + a fatty acid</text>
        <dbReference type="Rhea" id="RHEA:20856"/>
        <dbReference type="ChEBI" id="CHEBI:15377"/>
        <dbReference type="ChEBI" id="CHEBI:28868"/>
        <dbReference type="ChEBI" id="CHEBI:52639"/>
        <dbReference type="ChEBI" id="CHEBI:57756"/>
        <dbReference type="EC" id="3.5.1.23"/>
    </reaction>
</comment>
<feature type="domain" description="Neutral/alkaline non-lysosomal ceramidase N-terminal" evidence="7">
    <location>
        <begin position="5"/>
        <end position="482"/>
    </location>
</feature>
<dbReference type="GO" id="GO:0005576">
    <property type="term" value="C:extracellular region"/>
    <property type="evidence" value="ECO:0007669"/>
    <property type="project" value="TreeGrafter"/>
</dbReference>
<dbReference type="GO" id="GO:0046872">
    <property type="term" value="F:metal ion binding"/>
    <property type="evidence" value="ECO:0007669"/>
    <property type="project" value="UniProtKB-KW"/>
</dbReference>
<dbReference type="GO" id="GO:0046514">
    <property type="term" value="P:ceramide catabolic process"/>
    <property type="evidence" value="ECO:0007669"/>
    <property type="project" value="InterPro"/>
</dbReference>
<name>A0A0K1JG77_9MICO</name>
<dbReference type="AlphaFoldDB" id="A0A0K1JG77"/>
<gene>
    <name evidence="9" type="ORF">VV02_06610</name>
</gene>
<evidence type="ECO:0000256" key="3">
    <source>
        <dbReference type="PIRSR" id="PIRSR606823-1"/>
    </source>
</evidence>
<evidence type="ECO:0000259" key="7">
    <source>
        <dbReference type="Pfam" id="PF04734"/>
    </source>
</evidence>
<dbReference type="GO" id="GO:0016020">
    <property type="term" value="C:membrane"/>
    <property type="evidence" value="ECO:0007669"/>
    <property type="project" value="GOC"/>
</dbReference>
<keyword evidence="4" id="KW-0862">Zinc</keyword>
<dbReference type="EC" id="3.5.1.23" evidence="5"/>
<feature type="compositionally biased region" description="Basic and acidic residues" evidence="6">
    <location>
        <begin position="493"/>
        <end position="508"/>
    </location>
</feature>
<evidence type="ECO:0000256" key="5">
    <source>
        <dbReference type="RuleBase" id="RU366019"/>
    </source>
</evidence>
<keyword evidence="4" id="KW-0479">Metal-binding</keyword>
<dbReference type="GO" id="GO:0017040">
    <property type="term" value="F:N-acylsphingosine amidohydrolase activity"/>
    <property type="evidence" value="ECO:0007669"/>
    <property type="project" value="UniProtKB-UniRule"/>
</dbReference>
<keyword evidence="5" id="KW-0443">Lipid metabolism</keyword>
<dbReference type="STRING" id="571913.VV02_06610"/>
<dbReference type="GO" id="GO:0046512">
    <property type="term" value="P:sphingosine biosynthetic process"/>
    <property type="evidence" value="ECO:0007669"/>
    <property type="project" value="TreeGrafter"/>
</dbReference>
<evidence type="ECO:0000256" key="2">
    <source>
        <dbReference type="ARBA" id="ARBA00022801"/>
    </source>
</evidence>
<feature type="domain" description="Neutral/alkaline non-lysosomal ceramidase C-terminal" evidence="8">
    <location>
        <begin position="486"/>
        <end position="645"/>
    </location>
</feature>
<feature type="binding site" evidence="4">
    <location>
        <position position="202"/>
    </location>
    <ligand>
        <name>Zn(2+)</name>
        <dbReference type="ChEBI" id="CHEBI:29105"/>
    </ligand>
</feature>
<dbReference type="Gene3D" id="2.60.40.2300">
    <property type="entry name" value="Neutral/alkaline non-lysosomal ceramidase, C-terminal domain"/>
    <property type="match status" value="1"/>
</dbReference>
<feature type="region of interest" description="Disordered" evidence="6">
    <location>
        <begin position="250"/>
        <end position="271"/>
    </location>
</feature>
<dbReference type="Pfam" id="PF04734">
    <property type="entry name" value="Ceramidase_alk"/>
    <property type="match status" value="1"/>
</dbReference>
<evidence type="ECO:0000256" key="1">
    <source>
        <dbReference type="ARBA" id="ARBA00009835"/>
    </source>
</evidence>
<dbReference type="KEGG" id="lmoi:VV02_06610"/>
<comment type="similarity">
    <text evidence="1 5">Belongs to the neutral ceramidase family.</text>
</comment>
<dbReference type="PATRIC" id="fig|571913.6.peg.1350"/>
<dbReference type="PANTHER" id="PTHR12670:SF1">
    <property type="entry name" value="NEUTRAL CERAMIDASE"/>
    <property type="match status" value="1"/>
</dbReference>
<feature type="binding site" evidence="4">
    <location>
        <position position="94"/>
    </location>
    <ligand>
        <name>Zn(2+)</name>
        <dbReference type="ChEBI" id="CHEBI:29105"/>
    </ligand>
</feature>
<organism evidence="9 10">
    <name type="scientific">Luteipulveratus mongoliensis</name>
    <dbReference type="NCBI Taxonomy" id="571913"/>
    <lineage>
        <taxon>Bacteria</taxon>
        <taxon>Bacillati</taxon>
        <taxon>Actinomycetota</taxon>
        <taxon>Actinomycetes</taxon>
        <taxon>Micrococcales</taxon>
        <taxon>Dermacoccaceae</taxon>
        <taxon>Luteipulveratus</taxon>
    </lineage>
</organism>
<sequence>MDGLLVGRGISDVTGEAAECELLGYGKSWQRSAGIHTRLRARAFVFAQGAERVLLVVCDLPLMFASVHQAVLARLAAEYGDQYTERNVMLTVTHTHCGPGGYAHHGLYNLSNGFHPQTFGAIVDGIVEAVQRAHADVAPADLTLARGELHDASINRSRVAFDRNPSSDRAFFPASAIDPQTTLLRIERNGTLVGAINWFATHGTSMTNQNLLISSDNKGYAALHWERHVEGVDYLAEEPPEFVSAFAQTNSGDMSPNLNQRPGSGPTEDEFDNTRIIGTRQYEAAATLRTEPGTPVTGGLASALTYVDLSDVDVAPEFTGDGRRHRTSGPIAGAAALAGTDEGKGFAGFRQERNPVLDAVSAQVLYRVSPRLQDSQAPKAMAVPGRLINRLRPLMGTRYPVQLLRIGPLVLIGISGEVTIVAGLRLRRTVAEILGVDLPYVLVAGYSNGYFHYVTTPEEYDAQRYEGGSTMFGRWQLPALQQTVAGLARALRDGRSVERGTPEPDLSRRQKPAKARTSPDSAPSGRRTGDVLEQPAESYRAGSQARAVFAGAYPNNDLRRGGTYLEVQREVSSAPERWETVAVDSDWSTTFRWSEDKHSGQTIAITWDIPEGTAPGRYRIRYLGDARGADGRVSSFVGVSTAFDVDHPEG</sequence>
<dbReference type="PANTHER" id="PTHR12670">
    <property type="entry name" value="CERAMIDASE"/>
    <property type="match status" value="1"/>
</dbReference>
<feature type="binding site" evidence="4">
    <location>
        <position position="417"/>
    </location>
    <ligand>
        <name>Zn(2+)</name>
        <dbReference type="ChEBI" id="CHEBI:29105"/>
    </ligand>
</feature>
<keyword evidence="2 5" id="KW-0378">Hydrolase</keyword>
<dbReference type="InterPro" id="IPR038445">
    <property type="entry name" value="NCDase_C_sf"/>
</dbReference>
<accession>A0A0K1JG77</accession>
<dbReference type="InterPro" id="IPR031329">
    <property type="entry name" value="NEUT/ALK_ceramidase_N"/>
</dbReference>